<accession>A0A1H9CPD9</accession>
<evidence type="ECO:0000256" key="1">
    <source>
        <dbReference type="ARBA" id="ARBA00001917"/>
    </source>
</evidence>
<keyword evidence="8" id="KW-0694">RNA-binding</keyword>
<evidence type="ECO:0000256" key="8">
    <source>
        <dbReference type="ARBA" id="ARBA00022884"/>
    </source>
</evidence>
<protein>
    <recommendedName>
        <fullName evidence="12">tRNA-dihydrouridine synthase</fullName>
        <ecNumber evidence="12">1.3.1.-</ecNumber>
    </recommendedName>
</protein>
<name>A0A1H9CPD9_9SPIR</name>
<feature type="domain" description="DUS-like FMN-binding" evidence="15">
    <location>
        <begin position="21"/>
        <end position="333"/>
    </location>
</feature>
<dbReference type="STRING" id="163.SAMN04487775_11077"/>
<dbReference type="EMBL" id="FOFU01000002">
    <property type="protein sequence ID" value="SEQ03065.1"/>
    <property type="molecule type" value="Genomic_DNA"/>
</dbReference>
<evidence type="ECO:0000259" key="15">
    <source>
        <dbReference type="Pfam" id="PF01207"/>
    </source>
</evidence>
<dbReference type="InterPro" id="IPR024036">
    <property type="entry name" value="tRNA-dHydroUridine_Synthase_C"/>
</dbReference>
<evidence type="ECO:0000256" key="13">
    <source>
        <dbReference type="PIRSR" id="PIRSR006621-1"/>
    </source>
</evidence>
<dbReference type="SUPFAM" id="SSF51395">
    <property type="entry name" value="FMN-linked oxidoreductases"/>
    <property type="match status" value="1"/>
</dbReference>
<evidence type="ECO:0000256" key="4">
    <source>
        <dbReference type="ARBA" id="ARBA00022630"/>
    </source>
</evidence>
<dbReference type="InterPro" id="IPR001269">
    <property type="entry name" value="DUS_fam"/>
</dbReference>
<dbReference type="Gene3D" id="3.20.20.70">
    <property type="entry name" value="Aldolase class I"/>
    <property type="match status" value="1"/>
</dbReference>
<keyword evidence="3" id="KW-0820">tRNA-binding</keyword>
<evidence type="ECO:0000256" key="11">
    <source>
        <dbReference type="ARBA" id="ARBA00048802"/>
    </source>
</evidence>
<keyword evidence="14" id="KW-0547">Nucleotide-binding</keyword>
<dbReference type="GO" id="GO:0050660">
    <property type="term" value="F:flavin adenine dinucleotide binding"/>
    <property type="evidence" value="ECO:0007669"/>
    <property type="project" value="InterPro"/>
</dbReference>
<dbReference type="NCBIfam" id="TIGR00737">
    <property type="entry name" value="nifR3_yhdG"/>
    <property type="match status" value="1"/>
</dbReference>
<keyword evidence="9 12" id="KW-0560">Oxidoreductase</keyword>
<comment type="catalytic activity">
    <reaction evidence="10">
        <text>a 5,6-dihydrouridine in tRNA + NADP(+) = a uridine in tRNA + NADPH + H(+)</text>
        <dbReference type="Rhea" id="RHEA:23624"/>
        <dbReference type="Rhea" id="RHEA-COMP:13339"/>
        <dbReference type="Rhea" id="RHEA-COMP:13887"/>
        <dbReference type="ChEBI" id="CHEBI:15378"/>
        <dbReference type="ChEBI" id="CHEBI:57783"/>
        <dbReference type="ChEBI" id="CHEBI:58349"/>
        <dbReference type="ChEBI" id="CHEBI:65315"/>
        <dbReference type="ChEBI" id="CHEBI:74443"/>
    </reaction>
</comment>
<comment type="function">
    <text evidence="2 12">Catalyzes the synthesis of 5,6-dihydrouridine (D), a modified base found in the D-loop of most tRNAs, via the reduction of the C5-C6 double bond in target uridines.</text>
</comment>
<evidence type="ECO:0000256" key="6">
    <source>
        <dbReference type="ARBA" id="ARBA00022694"/>
    </source>
</evidence>
<evidence type="ECO:0000256" key="12">
    <source>
        <dbReference type="PIRNR" id="PIRNR006621"/>
    </source>
</evidence>
<dbReference type="CDD" id="cd02801">
    <property type="entry name" value="DUS_like_FMN"/>
    <property type="match status" value="1"/>
</dbReference>
<feature type="binding site" evidence="14">
    <location>
        <position position="184"/>
    </location>
    <ligand>
        <name>FMN</name>
        <dbReference type="ChEBI" id="CHEBI:58210"/>
    </ligand>
</feature>
<gene>
    <name evidence="16" type="ORF">SAMN04487977_102256</name>
</gene>
<comment type="catalytic activity">
    <reaction evidence="11">
        <text>a 5,6-dihydrouridine in tRNA + NAD(+) = a uridine in tRNA + NADH + H(+)</text>
        <dbReference type="Rhea" id="RHEA:54452"/>
        <dbReference type="Rhea" id="RHEA-COMP:13339"/>
        <dbReference type="Rhea" id="RHEA-COMP:13887"/>
        <dbReference type="ChEBI" id="CHEBI:15378"/>
        <dbReference type="ChEBI" id="CHEBI:57540"/>
        <dbReference type="ChEBI" id="CHEBI:57945"/>
        <dbReference type="ChEBI" id="CHEBI:65315"/>
        <dbReference type="ChEBI" id="CHEBI:74443"/>
    </reaction>
</comment>
<evidence type="ECO:0000256" key="5">
    <source>
        <dbReference type="ARBA" id="ARBA00022643"/>
    </source>
</evidence>
<feature type="binding site" evidence="14">
    <location>
        <position position="77"/>
    </location>
    <ligand>
        <name>FMN</name>
        <dbReference type="ChEBI" id="CHEBI:58210"/>
    </ligand>
</feature>
<evidence type="ECO:0000313" key="17">
    <source>
        <dbReference type="Proteomes" id="UP000182360"/>
    </source>
</evidence>
<dbReference type="GO" id="GO:0017150">
    <property type="term" value="F:tRNA dihydrouridine synthase activity"/>
    <property type="evidence" value="ECO:0007669"/>
    <property type="project" value="InterPro"/>
</dbReference>
<dbReference type="eggNOG" id="COG0042">
    <property type="taxonomic scope" value="Bacteria"/>
</dbReference>
<dbReference type="RefSeq" id="WP_177177715.1">
    <property type="nucleotide sequence ID" value="NZ_FOFU01000002.1"/>
</dbReference>
<keyword evidence="7" id="KW-0521">NADP</keyword>
<feature type="binding site" evidence="14">
    <location>
        <position position="154"/>
    </location>
    <ligand>
        <name>FMN</name>
        <dbReference type="ChEBI" id="CHEBI:58210"/>
    </ligand>
</feature>
<dbReference type="Proteomes" id="UP000182360">
    <property type="component" value="Unassembled WGS sequence"/>
</dbReference>
<sequence length="345" mass="37791">MENLYHPVKIGNVELKGNLFLAPVAGYSDAAFRSVCIENGACFTYTEMVSAEALVRKNLKTEILMRRACNEKSYSVQIFGGEPEIMEEAAHIVLEKTHCEVIDINCGCPVPKIIKTGAGSALTRDPDRLFKVAEAVVKAAGGRPEDGGIPVTVKIRSGWESKQMTWREAATAALEAGVSAITIHPRTRAQGYEGHSDWNIMKELVELVKDWETREGKGRHIPVFGSGDLFKPEDARLMLAQTGADAVMFARGAMGNPFIFRDATDLLTKGSYEPVPPEERVRTGFAELERLVAETSEQHACLEMRKRFAAYSKGISGGAALRARIVHAATVADYKDIFANFINLG</sequence>
<keyword evidence="4 12" id="KW-0285">Flavoprotein</keyword>
<dbReference type="EC" id="1.3.1.-" evidence="12"/>
<dbReference type="GO" id="GO:0000049">
    <property type="term" value="F:tRNA binding"/>
    <property type="evidence" value="ECO:0007669"/>
    <property type="project" value="UniProtKB-KW"/>
</dbReference>
<evidence type="ECO:0000256" key="7">
    <source>
        <dbReference type="ARBA" id="ARBA00022857"/>
    </source>
</evidence>
<evidence type="ECO:0000256" key="14">
    <source>
        <dbReference type="PIRSR" id="PIRSR006621-2"/>
    </source>
</evidence>
<evidence type="ECO:0000256" key="10">
    <source>
        <dbReference type="ARBA" id="ARBA00048205"/>
    </source>
</evidence>
<comment type="cofactor">
    <cofactor evidence="1 12 14">
        <name>FMN</name>
        <dbReference type="ChEBI" id="CHEBI:58210"/>
    </cofactor>
</comment>
<evidence type="ECO:0000256" key="2">
    <source>
        <dbReference type="ARBA" id="ARBA00002790"/>
    </source>
</evidence>
<keyword evidence="5 12" id="KW-0288">FMN</keyword>
<dbReference type="Pfam" id="PF01207">
    <property type="entry name" value="Dus"/>
    <property type="match status" value="1"/>
</dbReference>
<dbReference type="PIRSF" id="PIRSF006621">
    <property type="entry name" value="Dus"/>
    <property type="match status" value="1"/>
</dbReference>
<dbReference type="PANTHER" id="PTHR45846:SF1">
    <property type="entry name" value="TRNA-DIHYDROURIDINE(47) SYNTHASE [NAD(P)(+)]-LIKE"/>
    <property type="match status" value="1"/>
</dbReference>
<evidence type="ECO:0000256" key="9">
    <source>
        <dbReference type="ARBA" id="ARBA00023002"/>
    </source>
</evidence>
<dbReference type="AlphaFoldDB" id="A0A1H9CPD9"/>
<feature type="active site" description="Proton donor" evidence="13">
    <location>
        <position position="108"/>
    </location>
</feature>
<evidence type="ECO:0000313" key="16">
    <source>
        <dbReference type="EMBL" id="SEQ03065.1"/>
    </source>
</evidence>
<dbReference type="InterPro" id="IPR035587">
    <property type="entry name" value="DUS-like_FMN-bd"/>
</dbReference>
<dbReference type="PANTHER" id="PTHR45846">
    <property type="entry name" value="TRNA-DIHYDROURIDINE(47) SYNTHASE [NAD(P)(+)]-LIKE"/>
    <property type="match status" value="1"/>
</dbReference>
<dbReference type="InterPro" id="IPR018517">
    <property type="entry name" value="tRNA_hU_synthase_CS"/>
</dbReference>
<organism evidence="16 17">
    <name type="scientific">Treponema bryantii</name>
    <dbReference type="NCBI Taxonomy" id="163"/>
    <lineage>
        <taxon>Bacteria</taxon>
        <taxon>Pseudomonadati</taxon>
        <taxon>Spirochaetota</taxon>
        <taxon>Spirochaetia</taxon>
        <taxon>Spirochaetales</taxon>
        <taxon>Treponemataceae</taxon>
        <taxon>Treponema</taxon>
    </lineage>
</organism>
<evidence type="ECO:0000256" key="3">
    <source>
        <dbReference type="ARBA" id="ARBA00022555"/>
    </source>
</evidence>
<dbReference type="InterPro" id="IPR004652">
    <property type="entry name" value="DusB-like"/>
</dbReference>
<keyword evidence="6 12" id="KW-0819">tRNA processing</keyword>
<feature type="binding site" evidence="14">
    <location>
        <begin position="250"/>
        <end position="251"/>
    </location>
    <ligand>
        <name>FMN</name>
        <dbReference type="ChEBI" id="CHEBI:58210"/>
    </ligand>
</feature>
<comment type="similarity">
    <text evidence="12">Belongs to the dus family.</text>
</comment>
<reference evidence="16 17" key="1">
    <citation type="submission" date="2016-10" db="EMBL/GenBank/DDBJ databases">
        <authorList>
            <person name="de Groot N.N."/>
        </authorList>
    </citation>
    <scope>NUCLEOTIDE SEQUENCE [LARGE SCALE GENOMIC DNA]</scope>
    <source>
        <strain evidence="16 17">B25</strain>
    </source>
</reference>
<proteinExistence type="inferred from homology"/>
<keyword evidence="17" id="KW-1185">Reference proteome</keyword>
<dbReference type="Gene3D" id="1.10.1200.80">
    <property type="entry name" value="Putative flavin oxidoreducatase, domain 2"/>
    <property type="match status" value="1"/>
</dbReference>
<dbReference type="InterPro" id="IPR013785">
    <property type="entry name" value="Aldolase_TIM"/>
</dbReference>
<dbReference type="PROSITE" id="PS01136">
    <property type="entry name" value="UPF0034"/>
    <property type="match status" value="1"/>
</dbReference>